<name>A0AAE7KLC6_CARRU</name>
<accession>A0AAE7KLC6</accession>
<dbReference type="Proteomes" id="UP000510930">
    <property type="component" value="Chromosome"/>
</dbReference>
<gene>
    <name evidence="2" type="ORF">FK493_00185</name>
</gene>
<feature type="transmembrane region" description="Helical" evidence="1">
    <location>
        <begin position="186"/>
        <end position="208"/>
    </location>
</feature>
<reference evidence="2 3" key="1">
    <citation type="submission" date="2019-06" db="EMBL/GenBank/DDBJ databases">
        <authorList>
            <person name="Petrone J.R."/>
            <person name="Munoz-Beristain A."/>
            <person name="Russell J.T."/>
            <person name="Rios-Glusberger P."/>
            <person name="Triplett E.W."/>
        </authorList>
    </citation>
    <scope>NUCLEOTIDE SEQUENCE [LARGE SCALE GENOMIC DNA]</scope>
    <source>
        <strain evidence="2">JRPAMB4</strain>
    </source>
</reference>
<proteinExistence type="predicted"/>
<organism evidence="2 3">
    <name type="scientific">Carsonella ruddii</name>
    <dbReference type="NCBI Taxonomy" id="114186"/>
    <lineage>
        <taxon>Bacteria</taxon>
        <taxon>Pseudomonadati</taxon>
        <taxon>Pseudomonadota</taxon>
        <taxon>Gammaproteobacteria</taxon>
        <taxon>Oceanospirillales</taxon>
        <taxon>Halomonadaceae</taxon>
        <taxon>Zymobacter group</taxon>
        <taxon>Candidatus Carsonella</taxon>
    </lineage>
</organism>
<evidence type="ECO:0000256" key="1">
    <source>
        <dbReference type="SAM" id="Phobius"/>
    </source>
</evidence>
<evidence type="ECO:0000313" key="2">
    <source>
        <dbReference type="EMBL" id="QLK14009.1"/>
    </source>
</evidence>
<sequence>MFINFVYNKKKNFFLLKKYYHKNIYKKKYFYNFLKRIFFKKLKFINLKCVYIKKKEKNLIRYFFFKFYYFFLKNNIFKIDFFFFDICFLKILIKKSYLIFKILKGFLFFLSFYSKIFLFINNSIIKIILLNFNQLSIKYIINKKNNKINQNVLLIKTNNFFIYNLKAKICNVFVDFLTKIRIFDNFNFSVENFCIHCFFLFIKIFNFLSVKHKTKNIFVYQNFNFFLNNKNLIIINLNINLYSKKLFCKHKIFFLLLNYEKFQFINNFFIKKI</sequence>
<evidence type="ECO:0000313" key="3">
    <source>
        <dbReference type="Proteomes" id="UP000510930"/>
    </source>
</evidence>
<protein>
    <submittedName>
        <fullName evidence="2">Uncharacterized protein</fullName>
    </submittedName>
</protein>
<dbReference type="AlphaFoldDB" id="A0AAE7KLC6"/>
<keyword evidence="1" id="KW-0812">Transmembrane</keyword>
<feature type="transmembrane region" description="Helical" evidence="1">
    <location>
        <begin position="105"/>
        <end position="129"/>
    </location>
</feature>
<dbReference type="RefSeq" id="WP_020915754.1">
    <property type="nucleotide sequence ID" value="NZ_CP041245.1"/>
</dbReference>
<keyword evidence="1" id="KW-0472">Membrane</keyword>
<keyword evidence="1" id="KW-1133">Transmembrane helix</keyword>
<dbReference type="EMBL" id="CP041245">
    <property type="protein sequence ID" value="QLK14009.1"/>
    <property type="molecule type" value="Genomic_DNA"/>
</dbReference>